<feature type="chain" id="PRO_5007283999" evidence="1">
    <location>
        <begin position="23"/>
        <end position="214"/>
    </location>
</feature>
<protein>
    <submittedName>
        <fullName evidence="2">Putative group i salivary lipocalin</fullName>
    </submittedName>
</protein>
<organism evidence="2">
    <name type="scientific">Hyalomma excavatum</name>
    <dbReference type="NCBI Taxonomy" id="257692"/>
    <lineage>
        <taxon>Eukaryota</taxon>
        <taxon>Metazoa</taxon>
        <taxon>Ecdysozoa</taxon>
        <taxon>Arthropoda</taxon>
        <taxon>Chelicerata</taxon>
        <taxon>Arachnida</taxon>
        <taxon>Acari</taxon>
        <taxon>Parasitiformes</taxon>
        <taxon>Ixodida</taxon>
        <taxon>Ixodoidea</taxon>
        <taxon>Ixodidae</taxon>
        <taxon>Hyalomminae</taxon>
        <taxon>Hyalomma</taxon>
    </lineage>
</organism>
<dbReference type="Gene3D" id="2.40.128.20">
    <property type="match status" value="1"/>
</dbReference>
<name>A0A131XQ41_9ACAR</name>
<accession>A0A131XQ41</accession>
<keyword evidence="1" id="KW-0732">Signal</keyword>
<evidence type="ECO:0000313" key="2">
    <source>
        <dbReference type="EMBL" id="JAP68210.1"/>
    </source>
</evidence>
<sequence>LTEYFVMLCLAILTLTLEIAAATFEYPGRATLDDVFEFFEQDRGIFLNRRSYSRQIEGFDPVCVFNRVKEKNGNVMRLYQRFDYGTLGNHRCFAYGVYYNVSKQPGMDMAPVIETKKTNGKRCSGAATIENYKGMESLGFEREYEDGRQYLFQFYDSSSKCAVITFRDKKHSVKCELHVWYGFSNKDISSCLREYDDLCGNHHTYTYLEKDMCT</sequence>
<feature type="signal peptide" evidence="1">
    <location>
        <begin position="1"/>
        <end position="22"/>
    </location>
</feature>
<feature type="non-terminal residue" evidence="2">
    <location>
        <position position="1"/>
    </location>
</feature>
<dbReference type="EMBL" id="GEFH01000371">
    <property type="protein sequence ID" value="JAP68210.1"/>
    <property type="molecule type" value="mRNA"/>
</dbReference>
<dbReference type="SUPFAM" id="SSF50814">
    <property type="entry name" value="Lipocalins"/>
    <property type="match status" value="1"/>
</dbReference>
<reference evidence="2" key="1">
    <citation type="journal article" date="2017" name="Ticks Tick Borne Dis.">
        <title>An insight into the sialome of Hyalomma excavatum.</title>
        <authorList>
            <person name="Ribeiro J.M."/>
            <person name="Slovak M."/>
            <person name="Francischetti I.M."/>
        </authorList>
    </citation>
    <scope>NUCLEOTIDE SEQUENCE</scope>
    <source>
        <strain evidence="2">Samish</strain>
        <tissue evidence="2">Salivary glands</tissue>
    </source>
</reference>
<evidence type="ECO:0000256" key="1">
    <source>
        <dbReference type="SAM" id="SignalP"/>
    </source>
</evidence>
<proteinExistence type="evidence at transcript level"/>
<dbReference type="AlphaFoldDB" id="A0A131XQ41"/>
<dbReference type="InterPro" id="IPR012674">
    <property type="entry name" value="Calycin"/>
</dbReference>